<feature type="region of interest" description="Disordered" evidence="1">
    <location>
        <begin position="196"/>
        <end position="221"/>
    </location>
</feature>
<dbReference type="AlphaFoldDB" id="A0A2J7R9I3"/>
<gene>
    <name evidence="3" type="ORF">B7P43_G14565</name>
</gene>
<proteinExistence type="predicted"/>
<sequence length="264" mass="29136">MVSTRSTAGVAGVLGRSGAVSSNMQSSQGSFFLLGLMLLLGVACTVHGSVRPASVAEIRETLVWGPERDIRKEIEDGILLPPLPPEAKVRKEVWGKSMNFIQPITKPLSAVQLFHTPLNRLKPDFDITLENKGDVAPMSYVDSSQFRRSSSKAESPPFETVPATKKFAGKSTVLAVPKTQINKTSKLETLTENRKKYELDQRTTTEDALGKNEDGRPRAAPPVWSHALLSDELSDPFSRLPSNEEYDRSSRYTHSILYGFNAEF</sequence>
<accession>A0A2J7R9I3</accession>
<dbReference type="EMBL" id="NEVH01006586">
    <property type="protein sequence ID" value="PNF37484.1"/>
    <property type="molecule type" value="Genomic_DNA"/>
</dbReference>
<dbReference type="Proteomes" id="UP000235965">
    <property type="component" value="Unassembled WGS sequence"/>
</dbReference>
<dbReference type="InParanoid" id="A0A2J7R9I3"/>
<keyword evidence="2" id="KW-1133">Transmembrane helix</keyword>
<name>A0A2J7R9I3_9NEOP</name>
<organism evidence="3 4">
    <name type="scientific">Cryptotermes secundus</name>
    <dbReference type="NCBI Taxonomy" id="105785"/>
    <lineage>
        <taxon>Eukaryota</taxon>
        <taxon>Metazoa</taxon>
        <taxon>Ecdysozoa</taxon>
        <taxon>Arthropoda</taxon>
        <taxon>Hexapoda</taxon>
        <taxon>Insecta</taxon>
        <taxon>Pterygota</taxon>
        <taxon>Neoptera</taxon>
        <taxon>Polyneoptera</taxon>
        <taxon>Dictyoptera</taxon>
        <taxon>Blattodea</taxon>
        <taxon>Blattoidea</taxon>
        <taxon>Termitoidae</taxon>
        <taxon>Kalotermitidae</taxon>
        <taxon>Cryptotermitinae</taxon>
        <taxon>Cryptotermes</taxon>
    </lineage>
</organism>
<comment type="caution">
    <text evidence="3">The sequence shown here is derived from an EMBL/GenBank/DDBJ whole genome shotgun (WGS) entry which is preliminary data.</text>
</comment>
<protein>
    <submittedName>
        <fullName evidence="3">Uncharacterized protein</fullName>
    </submittedName>
</protein>
<keyword evidence="2" id="KW-0812">Transmembrane</keyword>
<keyword evidence="4" id="KW-1185">Reference proteome</keyword>
<reference evidence="3 4" key="1">
    <citation type="submission" date="2017-12" db="EMBL/GenBank/DDBJ databases">
        <title>Hemimetabolous genomes reveal molecular basis of termite eusociality.</title>
        <authorList>
            <person name="Harrison M.C."/>
            <person name="Jongepier E."/>
            <person name="Robertson H.M."/>
            <person name="Arning N."/>
            <person name="Bitard-Feildel T."/>
            <person name="Chao H."/>
            <person name="Childers C.P."/>
            <person name="Dinh H."/>
            <person name="Doddapaneni H."/>
            <person name="Dugan S."/>
            <person name="Gowin J."/>
            <person name="Greiner C."/>
            <person name="Han Y."/>
            <person name="Hu H."/>
            <person name="Hughes D.S.T."/>
            <person name="Huylmans A.-K."/>
            <person name="Kemena C."/>
            <person name="Kremer L.P.M."/>
            <person name="Lee S.L."/>
            <person name="Lopez-Ezquerra A."/>
            <person name="Mallet L."/>
            <person name="Monroy-Kuhn J.M."/>
            <person name="Moser A."/>
            <person name="Murali S.C."/>
            <person name="Muzny D.M."/>
            <person name="Otani S."/>
            <person name="Piulachs M.-D."/>
            <person name="Poelchau M."/>
            <person name="Qu J."/>
            <person name="Schaub F."/>
            <person name="Wada-Katsumata A."/>
            <person name="Worley K.C."/>
            <person name="Xie Q."/>
            <person name="Ylla G."/>
            <person name="Poulsen M."/>
            <person name="Gibbs R.A."/>
            <person name="Schal C."/>
            <person name="Richards S."/>
            <person name="Belles X."/>
            <person name="Korb J."/>
            <person name="Bornberg-Bauer E."/>
        </authorList>
    </citation>
    <scope>NUCLEOTIDE SEQUENCE [LARGE SCALE GENOMIC DNA]</scope>
    <source>
        <tissue evidence="3">Whole body</tissue>
    </source>
</reference>
<evidence type="ECO:0000313" key="4">
    <source>
        <dbReference type="Proteomes" id="UP000235965"/>
    </source>
</evidence>
<evidence type="ECO:0000256" key="2">
    <source>
        <dbReference type="SAM" id="Phobius"/>
    </source>
</evidence>
<feature type="transmembrane region" description="Helical" evidence="2">
    <location>
        <begin position="31"/>
        <end position="50"/>
    </location>
</feature>
<keyword evidence="2" id="KW-0472">Membrane</keyword>
<evidence type="ECO:0000313" key="3">
    <source>
        <dbReference type="EMBL" id="PNF37484.1"/>
    </source>
</evidence>
<feature type="compositionally biased region" description="Basic and acidic residues" evidence="1">
    <location>
        <begin position="196"/>
        <end position="217"/>
    </location>
</feature>
<evidence type="ECO:0000256" key="1">
    <source>
        <dbReference type="SAM" id="MobiDB-lite"/>
    </source>
</evidence>
<dbReference type="OrthoDB" id="8193848at2759"/>